<proteinExistence type="inferred from homology"/>
<dbReference type="InterPro" id="IPR041522">
    <property type="entry name" value="CdaR_GGDEF"/>
</dbReference>
<dbReference type="InterPro" id="IPR051448">
    <property type="entry name" value="CdaR-like_regulators"/>
</dbReference>
<evidence type="ECO:0008006" key="6">
    <source>
        <dbReference type="Google" id="ProtNLM"/>
    </source>
</evidence>
<accession>A0ABN2L8R6</accession>
<dbReference type="PANTHER" id="PTHR33744">
    <property type="entry name" value="CARBOHYDRATE DIACID REGULATOR"/>
    <property type="match status" value="1"/>
</dbReference>
<name>A0ABN2L8R6_9MICO</name>
<protein>
    <recommendedName>
        <fullName evidence="6">PucR C-terminal helix-turn-helix domain-containing protein</fullName>
    </recommendedName>
</protein>
<dbReference type="InterPro" id="IPR025736">
    <property type="entry name" value="PucR_C-HTH_dom"/>
</dbReference>
<gene>
    <name evidence="4" type="ORF">GCM10009768_05330</name>
</gene>
<dbReference type="EMBL" id="BAAAOB010000001">
    <property type="protein sequence ID" value="GAA1779388.1"/>
    <property type="molecule type" value="Genomic_DNA"/>
</dbReference>
<evidence type="ECO:0000313" key="4">
    <source>
        <dbReference type="EMBL" id="GAA1779388.1"/>
    </source>
</evidence>
<dbReference type="Proteomes" id="UP001500851">
    <property type="component" value="Unassembled WGS sequence"/>
</dbReference>
<evidence type="ECO:0000313" key="5">
    <source>
        <dbReference type="Proteomes" id="UP001500851"/>
    </source>
</evidence>
<sequence length="382" mass="41932">MTTAAGRTADASTRSVDDRVRHLIAATRAGDLAHLLGSARRALDAEIAFFDMDGNVLSSAPRRTLWDFEEVLAGRRRDRPSELTVHPVDLDAETVGLLAVRARRDPARLIPVVLDLLALEIGRLRAKQQGRSQLFAGLMGDLFEMRVSDADASVRLRPFGIDAESRQRVIVGWNPNASLDRQQLTSGSLYSLVHDLPDPLMPVRIGDWMVMVVPDDAMVDRLAETFRRRLAAGDAIEPVRVGVGLPHTGIAGLRASYHGALSAVQEGPGVRTPRRVDLAKLFVMTNTADSLRELVKTTLGAVIDYDAAHGSELLATLRALLEHNRSIQATTQALFVHRNTLRYRRGQIEELLGMNLDDSADIANLWLAFAVIDNEHAREGDA</sequence>
<dbReference type="PANTHER" id="PTHR33744:SF1">
    <property type="entry name" value="DNA-BINDING TRANSCRIPTIONAL ACTIVATOR ADER"/>
    <property type="match status" value="1"/>
</dbReference>
<comment type="caution">
    <text evidence="4">The sequence shown here is derived from an EMBL/GenBank/DDBJ whole genome shotgun (WGS) entry which is preliminary data.</text>
</comment>
<dbReference type="Gene3D" id="1.10.10.2840">
    <property type="entry name" value="PucR C-terminal helix-turn-helix domain"/>
    <property type="match status" value="1"/>
</dbReference>
<feature type="domain" description="CdaR GGDEF-like" evidence="3">
    <location>
        <begin position="148"/>
        <end position="264"/>
    </location>
</feature>
<dbReference type="Pfam" id="PF13556">
    <property type="entry name" value="HTH_30"/>
    <property type="match status" value="1"/>
</dbReference>
<evidence type="ECO:0000259" key="2">
    <source>
        <dbReference type="Pfam" id="PF13556"/>
    </source>
</evidence>
<reference evidence="4 5" key="1">
    <citation type="journal article" date="2019" name="Int. J. Syst. Evol. Microbiol.">
        <title>The Global Catalogue of Microorganisms (GCM) 10K type strain sequencing project: providing services to taxonomists for standard genome sequencing and annotation.</title>
        <authorList>
            <consortium name="The Broad Institute Genomics Platform"/>
            <consortium name="The Broad Institute Genome Sequencing Center for Infectious Disease"/>
            <person name="Wu L."/>
            <person name="Ma J."/>
        </authorList>
    </citation>
    <scope>NUCLEOTIDE SEQUENCE [LARGE SCALE GENOMIC DNA]</scope>
    <source>
        <strain evidence="4 5">JCM 14736</strain>
    </source>
</reference>
<dbReference type="RefSeq" id="WP_344028940.1">
    <property type="nucleotide sequence ID" value="NZ_BAAAOB010000001.1"/>
</dbReference>
<dbReference type="Pfam" id="PF17853">
    <property type="entry name" value="GGDEF_2"/>
    <property type="match status" value="1"/>
</dbReference>
<feature type="domain" description="PucR C-terminal helix-turn-helix" evidence="2">
    <location>
        <begin position="313"/>
        <end position="370"/>
    </location>
</feature>
<evidence type="ECO:0000256" key="1">
    <source>
        <dbReference type="ARBA" id="ARBA00006754"/>
    </source>
</evidence>
<comment type="similarity">
    <text evidence="1">Belongs to the CdaR family.</text>
</comment>
<evidence type="ECO:0000259" key="3">
    <source>
        <dbReference type="Pfam" id="PF17853"/>
    </source>
</evidence>
<dbReference type="InterPro" id="IPR042070">
    <property type="entry name" value="PucR_C-HTH_sf"/>
</dbReference>
<keyword evidence="5" id="KW-1185">Reference proteome</keyword>
<organism evidence="4 5">
    <name type="scientific">Leucobacter iarius</name>
    <dbReference type="NCBI Taxonomy" id="333963"/>
    <lineage>
        <taxon>Bacteria</taxon>
        <taxon>Bacillati</taxon>
        <taxon>Actinomycetota</taxon>
        <taxon>Actinomycetes</taxon>
        <taxon>Micrococcales</taxon>
        <taxon>Microbacteriaceae</taxon>
        <taxon>Leucobacter</taxon>
    </lineage>
</organism>